<dbReference type="InterPro" id="IPR050172">
    <property type="entry name" value="SsuD_RutA_monooxygenase"/>
</dbReference>
<dbReference type="NCBIfam" id="TIGR03621">
    <property type="entry name" value="F420_MSMEG_2516"/>
    <property type="match status" value="1"/>
</dbReference>
<dbReference type="CDD" id="cd01097">
    <property type="entry name" value="Tetrahydromethanopterin_reductase"/>
    <property type="match status" value="1"/>
</dbReference>
<keyword evidence="4" id="KW-0503">Monooxygenase</keyword>
<feature type="domain" description="Luciferase-like" evidence="5">
    <location>
        <begin position="21"/>
        <end position="265"/>
    </location>
</feature>
<evidence type="ECO:0000313" key="6">
    <source>
        <dbReference type="EMBL" id="SVA64675.1"/>
    </source>
</evidence>
<dbReference type="AlphaFoldDB" id="A0A381XIT9"/>
<evidence type="ECO:0000256" key="3">
    <source>
        <dbReference type="ARBA" id="ARBA00023002"/>
    </source>
</evidence>
<dbReference type="PANTHER" id="PTHR42847:SF4">
    <property type="entry name" value="ALKANESULFONATE MONOOXYGENASE-RELATED"/>
    <property type="match status" value="1"/>
</dbReference>
<evidence type="ECO:0000256" key="1">
    <source>
        <dbReference type="ARBA" id="ARBA00022630"/>
    </source>
</evidence>
<dbReference type="GO" id="GO:0008726">
    <property type="term" value="F:alkanesulfonate monooxygenase activity"/>
    <property type="evidence" value="ECO:0007669"/>
    <property type="project" value="TreeGrafter"/>
</dbReference>
<dbReference type="SUPFAM" id="SSF51679">
    <property type="entry name" value="Bacterial luciferase-like"/>
    <property type="match status" value="1"/>
</dbReference>
<dbReference type="Gene3D" id="3.20.20.30">
    <property type="entry name" value="Luciferase-like domain"/>
    <property type="match status" value="1"/>
</dbReference>
<keyword evidence="1" id="KW-0285">Flavoprotein</keyword>
<gene>
    <name evidence="6" type="ORF">METZ01_LOCUS117529</name>
</gene>
<organism evidence="6">
    <name type="scientific">marine metagenome</name>
    <dbReference type="NCBI Taxonomy" id="408172"/>
    <lineage>
        <taxon>unclassified sequences</taxon>
        <taxon>metagenomes</taxon>
        <taxon>ecological metagenomes</taxon>
    </lineage>
</organism>
<dbReference type="InterPro" id="IPR019923">
    <property type="entry name" value="Lucif-like_OxRdtase_MSMEG_2516"/>
</dbReference>
<name>A0A381XIT9_9ZZZZ</name>
<evidence type="ECO:0000256" key="2">
    <source>
        <dbReference type="ARBA" id="ARBA00022643"/>
    </source>
</evidence>
<dbReference type="EMBL" id="UINC01015341">
    <property type="protein sequence ID" value="SVA64675.1"/>
    <property type="molecule type" value="Genomic_DNA"/>
</dbReference>
<protein>
    <recommendedName>
        <fullName evidence="5">Luciferase-like domain-containing protein</fullName>
    </recommendedName>
</protein>
<proteinExistence type="predicted"/>
<dbReference type="InterPro" id="IPR036661">
    <property type="entry name" value="Luciferase-like_sf"/>
</dbReference>
<keyword evidence="2" id="KW-0288">FMN</keyword>
<dbReference type="GO" id="GO:0046306">
    <property type="term" value="P:alkanesulfonate catabolic process"/>
    <property type="evidence" value="ECO:0007669"/>
    <property type="project" value="TreeGrafter"/>
</dbReference>
<dbReference type="Pfam" id="PF00296">
    <property type="entry name" value="Bac_luciferase"/>
    <property type="match status" value="1"/>
</dbReference>
<dbReference type="InterPro" id="IPR011251">
    <property type="entry name" value="Luciferase-like_dom"/>
</dbReference>
<keyword evidence="3" id="KW-0560">Oxidoreductase</keyword>
<reference evidence="6" key="1">
    <citation type="submission" date="2018-05" db="EMBL/GenBank/DDBJ databases">
        <authorList>
            <person name="Lanie J.A."/>
            <person name="Ng W.-L."/>
            <person name="Kazmierczak K.M."/>
            <person name="Andrzejewski T.M."/>
            <person name="Davidsen T.M."/>
            <person name="Wayne K.J."/>
            <person name="Tettelin H."/>
            <person name="Glass J.I."/>
            <person name="Rusch D."/>
            <person name="Podicherti R."/>
            <person name="Tsui H.-C.T."/>
            <person name="Winkler M.E."/>
        </authorList>
    </citation>
    <scope>NUCLEOTIDE SEQUENCE</scope>
</reference>
<evidence type="ECO:0000256" key="4">
    <source>
        <dbReference type="ARBA" id="ARBA00023033"/>
    </source>
</evidence>
<evidence type="ECO:0000259" key="5">
    <source>
        <dbReference type="Pfam" id="PF00296"/>
    </source>
</evidence>
<accession>A0A381XIT9</accession>
<dbReference type="PANTHER" id="PTHR42847">
    <property type="entry name" value="ALKANESULFONATE MONOOXYGENASE"/>
    <property type="match status" value="1"/>
</dbReference>
<sequence length="323" mass="35085">MSKPFRFAVQSFNADSGQAWRDKARKVESLGYTALHLADHIIGPGPALAKTNHPSQNLAAMPAMAFAAAATDSLKIGCRVFCVDYRLPVMLVKEAMTLDLLSDGRLELGLGAGWLEEEYRATGIPFDSAGRRINRLERVIVALKQYTAEGSVDVANDDVLWRDFDGLPKPVQTPTPPIMIGGGAPKILGLAGREADIASLNFNNRSGMIGPDGIRLSTANETAKKIAWIRDGAGHRFDDIEIEIGAYFTFVVDHAKSVVDNMADAFGLSEEEMRTHPHGLFGGVETIKEELQRRRETFGISYVTIGEDNIDAFAPIVADLAGK</sequence>